<gene>
    <name evidence="1" type="ORF">M9H77_04673</name>
</gene>
<comment type="caution">
    <text evidence="1">The sequence shown here is derived from an EMBL/GenBank/DDBJ whole genome shotgun (WGS) entry which is preliminary data.</text>
</comment>
<keyword evidence="2" id="KW-1185">Reference proteome</keyword>
<evidence type="ECO:0000313" key="2">
    <source>
        <dbReference type="Proteomes" id="UP001060085"/>
    </source>
</evidence>
<protein>
    <submittedName>
        <fullName evidence="1">Uncharacterized protein</fullName>
    </submittedName>
</protein>
<proteinExistence type="predicted"/>
<evidence type="ECO:0000313" key="1">
    <source>
        <dbReference type="EMBL" id="KAI5683445.1"/>
    </source>
</evidence>
<sequence length="131" mass="15318">MLKAELVQVREAHAAREREIQGLTSERDWLRRFIVQFLGTIRDSMDSAHAELESRPGGSDSRPFNYANEAESEYSQRKQLEPTGKTHLIQSKLRIRYEDALRETFVAFRLREMAKDRWLRASEAQALKNQP</sequence>
<name>A0ACC0CEX7_CATRO</name>
<organism evidence="1 2">
    <name type="scientific">Catharanthus roseus</name>
    <name type="common">Madagascar periwinkle</name>
    <name type="synonym">Vinca rosea</name>
    <dbReference type="NCBI Taxonomy" id="4058"/>
    <lineage>
        <taxon>Eukaryota</taxon>
        <taxon>Viridiplantae</taxon>
        <taxon>Streptophyta</taxon>
        <taxon>Embryophyta</taxon>
        <taxon>Tracheophyta</taxon>
        <taxon>Spermatophyta</taxon>
        <taxon>Magnoliopsida</taxon>
        <taxon>eudicotyledons</taxon>
        <taxon>Gunneridae</taxon>
        <taxon>Pentapetalae</taxon>
        <taxon>asterids</taxon>
        <taxon>lamiids</taxon>
        <taxon>Gentianales</taxon>
        <taxon>Apocynaceae</taxon>
        <taxon>Rauvolfioideae</taxon>
        <taxon>Vinceae</taxon>
        <taxon>Catharanthinae</taxon>
        <taxon>Catharanthus</taxon>
    </lineage>
</organism>
<reference evidence="2" key="1">
    <citation type="journal article" date="2023" name="Nat. Plants">
        <title>Single-cell RNA sequencing provides a high-resolution roadmap for understanding the multicellular compartmentation of specialized metabolism.</title>
        <authorList>
            <person name="Sun S."/>
            <person name="Shen X."/>
            <person name="Li Y."/>
            <person name="Li Y."/>
            <person name="Wang S."/>
            <person name="Li R."/>
            <person name="Zhang H."/>
            <person name="Shen G."/>
            <person name="Guo B."/>
            <person name="Wei J."/>
            <person name="Xu J."/>
            <person name="St-Pierre B."/>
            <person name="Chen S."/>
            <person name="Sun C."/>
        </authorList>
    </citation>
    <scope>NUCLEOTIDE SEQUENCE [LARGE SCALE GENOMIC DNA]</scope>
</reference>
<dbReference type="Proteomes" id="UP001060085">
    <property type="component" value="Linkage Group LG01"/>
</dbReference>
<accession>A0ACC0CEX7</accession>
<dbReference type="EMBL" id="CM044701">
    <property type="protein sequence ID" value="KAI5683445.1"/>
    <property type="molecule type" value="Genomic_DNA"/>
</dbReference>